<feature type="compositionally biased region" description="Polar residues" evidence="1">
    <location>
        <begin position="1"/>
        <end position="11"/>
    </location>
</feature>
<feature type="compositionally biased region" description="Polar residues" evidence="1">
    <location>
        <begin position="307"/>
        <end position="327"/>
    </location>
</feature>
<reference evidence="2 3" key="1">
    <citation type="journal article" date="2019" name="Nat. Ecol. Evol.">
        <title>Megaphylogeny resolves global patterns of mushroom evolution.</title>
        <authorList>
            <person name="Varga T."/>
            <person name="Krizsan K."/>
            <person name="Foldi C."/>
            <person name="Dima B."/>
            <person name="Sanchez-Garcia M."/>
            <person name="Sanchez-Ramirez S."/>
            <person name="Szollosi G.J."/>
            <person name="Szarkandi J.G."/>
            <person name="Papp V."/>
            <person name="Albert L."/>
            <person name="Andreopoulos W."/>
            <person name="Angelini C."/>
            <person name="Antonin V."/>
            <person name="Barry K.W."/>
            <person name="Bougher N.L."/>
            <person name="Buchanan P."/>
            <person name="Buyck B."/>
            <person name="Bense V."/>
            <person name="Catcheside P."/>
            <person name="Chovatia M."/>
            <person name="Cooper J."/>
            <person name="Damon W."/>
            <person name="Desjardin D."/>
            <person name="Finy P."/>
            <person name="Geml J."/>
            <person name="Haridas S."/>
            <person name="Hughes K."/>
            <person name="Justo A."/>
            <person name="Karasinski D."/>
            <person name="Kautmanova I."/>
            <person name="Kiss B."/>
            <person name="Kocsube S."/>
            <person name="Kotiranta H."/>
            <person name="LaButti K.M."/>
            <person name="Lechner B.E."/>
            <person name="Liimatainen K."/>
            <person name="Lipzen A."/>
            <person name="Lukacs Z."/>
            <person name="Mihaltcheva S."/>
            <person name="Morgado L.N."/>
            <person name="Niskanen T."/>
            <person name="Noordeloos M.E."/>
            <person name="Ohm R.A."/>
            <person name="Ortiz-Santana B."/>
            <person name="Ovrebo C."/>
            <person name="Racz N."/>
            <person name="Riley R."/>
            <person name="Savchenko A."/>
            <person name="Shiryaev A."/>
            <person name="Soop K."/>
            <person name="Spirin V."/>
            <person name="Szebenyi C."/>
            <person name="Tomsovsky M."/>
            <person name="Tulloss R.E."/>
            <person name="Uehling J."/>
            <person name="Grigoriev I.V."/>
            <person name="Vagvolgyi C."/>
            <person name="Papp T."/>
            <person name="Martin F.M."/>
            <person name="Miettinen O."/>
            <person name="Hibbett D.S."/>
            <person name="Nagy L.G."/>
        </authorList>
    </citation>
    <scope>NUCLEOTIDE SEQUENCE [LARGE SCALE GENOMIC DNA]</scope>
    <source>
        <strain evidence="2 3">CBS 166.37</strain>
    </source>
</reference>
<feature type="region of interest" description="Disordered" evidence="1">
    <location>
        <begin position="1"/>
        <end position="45"/>
    </location>
</feature>
<sequence length="670" mass="72824">MPSASVQAMTRSPTTLQTSAAPSSSSSRPPLTHRTSSSLASREEQASINAILQRTIDETNFIRAQREAFEALNDAALARAIQESERTAAEDAARRRRKESISHSVTSAAAPSELARAIQESERTAAQDAGRRRRESVSATQPVASTSNVPISSVSQPSAAHHSTDEEAARRLARTWNVDALQPALLASTPPSAVSPLASPSRPRLPHASHSVAPSSPSSNSRTPTRPPTTRHESIPITRRPSVSRSAAPVSTSPSTSTSPLGVTSSSSFRARGSSADAGVASSRPNPLPRGTSSSSIPRVDRRASRDQFSSSREQPSYSREQPSQSMPVPLKRASASARDIRNGLSMSPTKNSPPVEPSRKRHRGLSPEHESLESRELFTATRACSRCGNAIVSPRTPVNADEPQASFSPCLHLTCSSCSAVHCRGCFTVVSCSRDCKGGNSCTLKSCCDEVKAIAIFEILGKFDNEYTAQATLLGRDERQVRGEFIKLVMTKGDRVLSHRFAWTLDKTLKPLVAWLEAAQASGGRIHPTIQRLFSVSYLLEVIHFFLANDSRWDWVFMHELLTSILNLLRVMVDCGLGPLLAEPLRNIEQSCGLHCWIWDRGFVTWESEDIAGEEKPVRSPPVYDLLKGQRRELTGFVREIKDGLAVEKANELSDGISYLLLQQMVGGV</sequence>
<protein>
    <submittedName>
        <fullName evidence="2">Uncharacterized protein</fullName>
    </submittedName>
</protein>
<feature type="compositionally biased region" description="Low complexity" evidence="1">
    <location>
        <begin position="12"/>
        <end position="38"/>
    </location>
</feature>
<dbReference type="EMBL" id="ML213593">
    <property type="protein sequence ID" value="TFK42199.1"/>
    <property type="molecule type" value="Genomic_DNA"/>
</dbReference>
<evidence type="ECO:0000256" key="1">
    <source>
        <dbReference type="SAM" id="MobiDB-lite"/>
    </source>
</evidence>
<feature type="compositionally biased region" description="Low complexity" evidence="1">
    <location>
        <begin position="187"/>
        <end position="202"/>
    </location>
</feature>
<feature type="region of interest" description="Disordered" evidence="1">
    <location>
        <begin position="88"/>
        <end position="168"/>
    </location>
</feature>
<evidence type="ECO:0000313" key="3">
    <source>
        <dbReference type="Proteomes" id="UP000308652"/>
    </source>
</evidence>
<proteinExistence type="predicted"/>
<feature type="compositionally biased region" description="Low complexity" evidence="1">
    <location>
        <begin position="214"/>
        <end position="224"/>
    </location>
</feature>
<dbReference type="AlphaFoldDB" id="A0A5C3M9V7"/>
<dbReference type="OrthoDB" id="47801at2759"/>
<keyword evidence="3" id="KW-1185">Reference proteome</keyword>
<organism evidence="2 3">
    <name type="scientific">Crucibulum laeve</name>
    <dbReference type="NCBI Taxonomy" id="68775"/>
    <lineage>
        <taxon>Eukaryota</taxon>
        <taxon>Fungi</taxon>
        <taxon>Dikarya</taxon>
        <taxon>Basidiomycota</taxon>
        <taxon>Agaricomycotina</taxon>
        <taxon>Agaricomycetes</taxon>
        <taxon>Agaricomycetidae</taxon>
        <taxon>Agaricales</taxon>
        <taxon>Agaricineae</taxon>
        <taxon>Nidulariaceae</taxon>
        <taxon>Crucibulum</taxon>
    </lineage>
</organism>
<feature type="compositionally biased region" description="Low complexity" evidence="1">
    <location>
        <begin position="238"/>
        <end position="279"/>
    </location>
</feature>
<gene>
    <name evidence="2" type="ORF">BDQ12DRAFT_645723</name>
</gene>
<feature type="region of interest" description="Disordered" evidence="1">
    <location>
        <begin position="187"/>
        <end position="373"/>
    </location>
</feature>
<dbReference type="Proteomes" id="UP000308652">
    <property type="component" value="Unassembled WGS sequence"/>
</dbReference>
<accession>A0A5C3M9V7</accession>
<feature type="compositionally biased region" description="Polar residues" evidence="1">
    <location>
        <begin position="137"/>
        <end position="158"/>
    </location>
</feature>
<evidence type="ECO:0000313" key="2">
    <source>
        <dbReference type="EMBL" id="TFK42199.1"/>
    </source>
</evidence>
<name>A0A5C3M9V7_9AGAR</name>